<dbReference type="GO" id="GO:0005886">
    <property type="term" value="C:plasma membrane"/>
    <property type="evidence" value="ECO:0007669"/>
    <property type="project" value="Ensembl"/>
</dbReference>
<feature type="region of interest" description="Disordered" evidence="2">
    <location>
        <begin position="1"/>
        <end position="171"/>
    </location>
</feature>
<dbReference type="GO" id="GO:0071364">
    <property type="term" value="P:cellular response to epidermal growth factor stimulus"/>
    <property type="evidence" value="ECO:0007669"/>
    <property type="project" value="Ensembl"/>
</dbReference>
<keyword evidence="1" id="KW-0175">Coiled coil</keyword>
<dbReference type="PANTHER" id="PTHR31940">
    <property type="entry name" value="SMALL KINETOCHORE-ASSOCIATED PROTEIN"/>
    <property type="match status" value="1"/>
</dbReference>
<dbReference type="Proteomes" id="UP000515126">
    <property type="component" value="Chromosome 2"/>
</dbReference>
<dbReference type="CTD" id="90417"/>
<dbReference type="GO" id="GO:0072686">
    <property type="term" value="C:mitotic spindle"/>
    <property type="evidence" value="ECO:0007669"/>
    <property type="project" value="Ensembl"/>
</dbReference>
<dbReference type="GO" id="GO:0042803">
    <property type="term" value="F:protein homodimerization activity"/>
    <property type="evidence" value="ECO:0007669"/>
    <property type="project" value="Ensembl"/>
</dbReference>
<feature type="coiled-coil region" evidence="1">
    <location>
        <begin position="247"/>
        <end position="281"/>
    </location>
</feature>
<keyword evidence="3" id="KW-1185">Reference proteome</keyword>
<evidence type="ECO:0000313" key="3">
    <source>
        <dbReference type="Proteomes" id="UP000515126"/>
    </source>
</evidence>
<proteinExistence type="predicted"/>
<dbReference type="GO" id="GO:0001726">
    <property type="term" value="C:ruffle"/>
    <property type="evidence" value="ECO:0007669"/>
    <property type="project" value="Ensembl"/>
</dbReference>
<protein>
    <submittedName>
        <fullName evidence="4">Small kinetochore-associated protein</fullName>
    </submittedName>
</protein>
<dbReference type="PANTHER" id="PTHR31940:SF2">
    <property type="entry name" value="SMALL KINETOCHORE-ASSOCIATED PROTEIN"/>
    <property type="match status" value="1"/>
</dbReference>
<reference evidence="4" key="1">
    <citation type="submission" date="2025-08" db="UniProtKB">
        <authorList>
            <consortium name="RefSeq"/>
        </authorList>
    </citation>
    <scope>IDENTIFICATION</scope>
</reference>
<name>A0A6P5PDY1_MUSCR</name>
<organism evidence="3 4">
    <name type="scientific">Mus caroli</name>
    <name type="common">Ryukyu mouse</name>
    <name type="synonym">Ricefield mouse</name>
    <dbReference type="NCBI Taxonomy" id="10089"/>
    <lineage>
        <taxon>Eukaryota</taxon>
        <taxon>Metazoa</taxon>
        <taxon>Chordata</taxon>
        <taxon>Craniata</taxon>
        <taxon>Vertebrata</taxon>
        <taxon>Euteleostomi</taxon>
        <taxon>Mammalia</taxon>
        <taxon>Eutheria</taxon>
        <taxon>Euarchontoglires</taxon>
        <taxon>Glires</taxon>
        <taxon>Rodentia</taxon>
        <taxon>Myomorpha</taxon>
        <taxon>Muroidea</taxon>
        <taxon>Muridae</taxon>
        <taxon>Murinae</taxon>
        <taxon>Mus</taxon>
        <taxon>Mus</taxon>
    </lineage>
</organism>
<dbReference type="GO" id="GO:0051988">
    <property type="term" value="P:regulation of attachment of spindle microtubules to kinetochore"/>
    <property type="evidence" value="ECO:0007669"/>
    <property type="project" value="Ensembl"/>
</dbReference>
<sequence>MAAPEAEAQETAFRTTGPPTDSEPRPFPPSSRKFPFESAAADSNEDWAVAAEHYLKGSGENGGWEQPAPGVQPSHPATMASAKTVCDAQPHSMPSCGLPADTQTRATSKLPVKSKEADLLRHLHPGGPEPDVTKVTKSRRENGQVKAAEASSRRNLRNSYKPFNKQKPEEELKDKNELLEAVNKQLHQKLTETQGELKDLTQKVELLEKFQDNCLAILESKGLNPGQETLASKQEPTTDHTDSMLLLETLKDELKVFNETAKKQMEELQALKVKLKLKEEESVQFLEQQTLCKDEASDFTIILEEMEQLLEM</sequence>
<dbReference type="GO" id="GO:0000776">
    <property type="term" value="C:kinetochore"/>
    <property type="evidence" value="ECO:0007669"/>
    <property type="project" value="Ensembl"/>
</dbReference>
<dbReference type="GO" id="GO:0034451">
    <property type="term" value="C:centriolar satellite"/>
    <property type="evidence" value="ECO:0007669"/>
    <property type="project" value="Ensembl"/>
</dbReference>
<evidence type="ECO:0000313" key="4">
    <source>
        <dbReference type="RefSeq" id="XP_021011141.1"/>
    </source>
</evidence>
<dbReference type="GO" id="GO:0007051">
    <property type="term" value="P:spindle organization"/>
    <property type="evidence" value="ECO:0007669"/>
    <property type="project" value="Ensembl"/>
</dbReference>
<dbReference type="GO" id="GO:0051010">
    <property type="term" value="F:microtubule plus-end binding"/>
    <property type="evidence" value="ECO:0007669"/>
    <property type="project" value="Ensembl"/>
</dbReference>
<dbReference type="GO" id="GO:0016477">
    <property type="term" value="P:cell migration"/>
    <property type="evidence" value="ECO:0007669"/>
    <property type="project" value="Ensembl"/>
</dbReference>
<accession>A0A6P5PDY1</accession>
<dbReference type="GO" id="GO:0000070">
    <property type="term" value="P:mitotic sister chromatid segregation"/>
    <property type="evidence" value="ECO:0007669"/>
    <property type="project" value="Ensembl"/>
</dbReference>
<dbReference type="InterPro" id="IPR033373">
    <property type="entry name" value="SKAP"/>
</dbReference>
<feature type="compositionally biased region" description="Basic and acidic residues" evidence="2">
    <location>
        <begin position="131"/>
        <end position="143"/>
    </location>
</feature>
<evidence type="ECO:0000256" key="2">
    <source>
        <dbReference type="SAM" id="MobiDB-lite"/>
    </source>
</evidence>
<dbReference type="RefSeq" id="XP_021011141.1">
    <property type="nucleotide sequence ID" value="XM_021155482.2"/>
</dbReference>
<dbReference type="KEGG" id="mcal:110289328"/>
<evidence type="ECO:0000256" key="1">
    <source>
        <dbReference type="SAM" id="Coils"/>
    </source>
</evidence>
<dbReference type="GO" id="GO:0035371">
    <property type="term" value="C:microtubule plus-end"/>
    <property type="evidence" value="ECO:0007669"/>
    <property type="project" value="Ensembl"/>
</dbReference>
<gene>
    <name evidence="4" type="primary">Knstrn</name>
</gene>
<dbReference type="GeneID" id="110289328"/>
<dbReference type="AlphaFoldDB" id="A0A6P5PDY1"/>